<dbReference type="GO" id="GO:0032588">
    <property type="term" value="C:trans-Golgi network membrane"/>
    <property type="evidence" value="ECO:0007669"/>
    <property type="project" value="TreeGrafter"/>
</dbReference>
<dbReference type="GO" id="GO:0034315">
    <property type="term" value="P:regulation of Arp2/3 complex-mediated actin nucleation"/>
    <property type="evidence" value="ECO:0007669"/>
    <property type="project" value="TreeGrafter"/>
</dbReference>
<feature type="coiled-coil region" evidence="1">
    <location>
        <begin position="188"/>
        <end position="222"/>
    </location>
</feature>
<comment type="caution">
    <text evidence="4">The sequence shown here is derived from an EMBL/GenBank/DDBJ whole genome shotgun (WGS) entry which is preliminary data.</text>
</comment>
<dbReference type="SMART" id="SM01015">
    <property type="entry name" value="Arfaptin"/>
    <property type="match status" value="1"/>
</dbReference>
<dbReference type="GO" id="GO:0019904">
    <property type="term" value="F:protein domain specific binding"/>
    <property type="evidence" value="ECO:0007669"/>
    <property type="project" value="InterPro"/>
</dbReference>
<dbReference type="Gene3D" id="1.20.1270.60">
    <property type="entry name" value="Arfaptin homology (AH) domain/BAR domain"/>
    <property type="match status" value="1"/>
</dbReference>
<evidence type="ECO:0000259" key="3">
    <source>
        <dbReference type="PROSITE" id="PS50870"/>
    </source>
</evidence>
<dbReference type="CDD" id="cd07660">
    <property type="entry name" value="BAR_Arfaptin"/>
    <property type="match status" value="1"/>
</dbReference>
<feature type="domain" description="AH" evidence="3">
    <location>
        <begin position="54"/>
        <end position="254"/>
    </location>
</feature>
<feature type="compositionally biased region" description="Polar residues" evidence="2">
    <location>
        <begin position="1"/>
        <end position="15"/>
    </location>
</feature>
<name>A0AAN8KMJ9_9TELE</name>
<reference evidence="4 5" key="1">
    <citation type="submission" date="2021-04" db="EMBL/GenBank/DDBJ databases">
        <authorList>
            <person name="De Guttry C."/>
            <person name="Zahm M."/>
            <person name="Klopp C."/>
            <person name="Cabau C."/>
            <person name="Louis A."/>
            <person name="Berthelot C."/>
            <person name="Parey E."/>
            <person name="Roest Crollius H."/>
            <person name="Montfort J."/>
            <person name="Robinson-Rechavi M."/>
            <person name="Bucao C."/>
            <person name="Bouchez O."/>
            <person name="Gislard M."/>
            <person name="Lluch J."/>
            <person name="Milhes M."/>
            <person name="Lampietro C."/>
            <person name="Lopez Roques C."/>
            <person name="Donnadieu C."/>
            <person name="Braasch I."/>
            <person name="Desvignes T."/>
            <person name="Postlethwait J."/>
            <person name="Bobe J."/>
            <person name="Wedekind C."/>
            <person name="Guiguen Y."/>
        </authorList>
    </citation>
    <scope>NUCLEOTIDE SEQUENCE [LARGE SCALE GENOMIC DNA]</scope>
    <source>
        <strain evidence="4">Cs_M1</strain>
        <tissue evidence="4">Blood</tissue>
    </source>
</reference>
<dbReference type="EMBL" id="JAGTTL010000039">
    <property type="protein sequence ID" value="KAK6291616.1"/>
    <property type="molecule type" value="Genomic_DNA"/>
</dbReference>
<keyword evidence="5" id="KW-1185">Reference proteome</keyword>
<sequence>MRVHGSQPQDQWLSQETRKFPPSRNCNRSANGASLPISVLSRFCQRRWVVDPVRSTPELEARIDILRDDRRRYDHVTCLAQTLATQLAQVTLTQRTLGDAFADLSLKTPPLTTQFGLNGDTQRFLSKSGEVLVSAVNSFTSDMNTLVNKTIEDTMVNVQHYETARVEYDAYRCDLEELNLGARDSATLVKLEQAQRTFQNQREKYEKSRNDLSVKLQLLEENKVKVLHHHLVLFHGAVASYNTSNHQHLEASTKLPMPGTEPPSWLEES</sequence>
<feature type="region of interest" description="Disordered" evidence="2">
    <location>
        <begin position="248"/>
        <end position="269"/>
    </location>
</feature>
<keyword evidence="1" id="KW-0175">Coiled coil</keyword>
<dbReference type="PANTHER" id="PTHR12141:SF4">
    <property type="entry name" value="ARFAPTIN-1"/>
    <property type="match status" value="1"/>
</dbReference>
<dbReference type="SUPFAM" id="SSF103657">
    <property type="entry name" value="BAR/IMD domain-like"/>
    <property type="match status" value="1"/>
</dbReference>
<dbReference type="InterPro" id="IPR027267">
    <property type="entry name" value="AH/BAR_dom_sf"/>
</dbReference>
<protein>
    <recommendedName>
        <fullName evidence="3">AH domain-containing protein</fullName>
    </recommendedName>
</protein>
<dbReference type="GO" id="GO:0006886">
    <property type="term" value="P:intracellular protein transport"/>
    <property type="evidence" value="ECO:0007669"/>
    <property type="project" value="TreeGrafter"/>
</dbReference>
<dbReference type="AlphaFoldDB" id="A0AAN8KMJ9"/>
<evidence type="ECO:0000256" key="1">
    <source>
        <dbReference type="SAM" id="Coils"/>
    </source>
</evidence>
<evidence type="ECO:0000313" key="4">
    <source>
        <dbReference type="EMBL" id="KAK6291616.1"/>
    </source>
</evidence>
<accession>A0AAN8KMJ9</accession>
<dbReference type="PANTHER" id="PTHR12141">
    <property type="entry name" value="ARFAPTIN-RELATED"/>
    <property type="match status" value="1"/>
</dbReference>
<dbReference type="InterPro" id="IPR010504">
    <property type="entry name" value="AH_dom"/>
</dbReference>
<gene>
    <name evidence="4" type="ORF">J4Q44_G00374000</name>
</gene>
<dbReference type="InterPro" id="IPR030798">
    <property type="entry name" value="Arfaptin_fam"/>
</dbReference>
<proteinExistence type="predicted"/>
<dbReference type="GO" id="GO:0005543">
    <property type="term" value="F:phospholipid binding"/>
    <property type="evidence" value="ECO:0007669"/>
    <property type="project" value="TreeGrafter"/>
</dbReference>
<dbReference type="Proteomes" id="UP001356427">
    <property type="component" value="Unassembled WGS sequence"/>
</dbReference>
<dbReference type="FunFam" id="1.20.1270.60:FF:000085">
    <property type="entry name" value="Predicted protein"/>
    <property type="match status" value="1"/>
</dbReference>
<evidence type="ECO:0000313" key="5">
    <source>
        <dbReference type="Proteomes" id="UP001356427"/>
    </source>
</evidence>
<dbReference type="PROSITE" id="PS50870">
    <property type="entry name" value="AH"/>
    <property type="match status" value="1"/>
</dbReference>
<evidence type="ECO:0000256" key="2">
    <source>
        <dbReference type="SAM" id="MobiDB-lite"/>
    </source>
</evidence>
<feature type="region of interest" description="Disordered" evidence="2">
    <location>
        <begin position="1"/>
        <end position="28"/>
    </location>
</feature>
<dbReference type="Pfam" id="PF06456">
    <property type="entry name" value="Arfaptin"/>
    <property type="match status" value="1"/>
</dbReference>
<organism evidence="4 5">
    <name type="scientific">Coregonus suidteri</name>
    <dbReference type="NCBI Taxonomy" id="861788"/>
    <lineage>
        <taxon>Eukaryota</taxon>
        <taxon>Metazoa</taxon>
        <taxon>Chordata</taxon>
        <taxon>Craniata</taxon>
        <taxon>Vertebrata</taxon>
        <taxon>Euteleostomi</taxon>
        <taxon>Actinopterygii</taxon>
        <taxon>Neopterygii</taxon>
        <taxon>Teleostei</taxon>
        <taxon>Protacanthopterygii</taxon>
        <taxon>Salmoniformes</taxon>
        <taxon>Salmonidae</taxon>
        <taxon>Coregoninae</taxon>
        <taxon>Coregonus</taxon>
    </lineage>
</organism>